<evidence type="ECO:0000313" key="2">
    <source>
        <dbReference type="Proteomes" id="UP001596403"/>
    </source>
</evidence>
<name>A0ABW1YZL6_9RHOB</name>
<dbReference type="EMBL" id="JBHSWA010000001">
    <property type="protein sequence ID" value="MFC6642028.1"/>
    <property type="molecule type" value="Genomic_DNA"/>
</dbReference>
<protein>
    <submittedName>
        <fullName evidence="1">Uncharacterized protein</fullName>
    </submittedName>
</protein>
<gene>
    <name evidence="1" type="ORF">ACFQAU_10285</name>
</gene>
<sequence length="41" mass="4896">MIERGIYLECKFAVRLEKIVILRADGLEIFSEMPREVQRRS</sequence>
<dbReference type="RefSeq" id="WP_260010321.1">
    <property type="nucleotide sequence ID" value="NZ_JBHSWA010000001.1"/>
</dbReference>
<keyword evidence="2" id="KW-1185">Reference proteome</keyword>
<accession>A0ABW1YZL6</accession>
<organism evidence="1 2">
    <name type="scientific">Sulfitobacter profundi</name>
    <dbReference type="NCBI Taxonomy" id="2679961"/>
    <lineage>
        <taxon>Bacteria</taxon>
        <taxon>Pseudomonadati</taxon>
        <taxon>Pseudomonadota</taxon>
        <taxon>Alphaproteobacteria</taxon>
        <taxon>Rhodobacterales</taxon>
        <taxon>Roseobacteraceae</taxon>
        <taxon>Sulfitobacter</taxon>
    </lineage>
</organism>
<dbReference type="Proteomes" id="UP001596403">
    <property type="component" value="Unassembled WGS sequence"/>
</dbReference>
<proteinExistence type="predicted"/>
<evidence type="ECO:0000313" key="1">
    <source>
        <dbReference type="EMBL" id="MFC6642028.1"/>
    </source>
</evidence>
<comment type="caution">
    <text evidence="1">The sequence shown here is derived from an EMBL/GenBank/DDBJ whole genome shotgun (WGS) entry which is preliminary data.</text>
</comment>
<reference evidence="2" key="1">
    <citation type="journal article" date="2019" name="Int. J. Syst. Evol. Microbiol.">
        <title>The Global Catalogue of Microorganisms (GCM) 10K type strain sequencing project: providing services to taxonomists for standard genome sequencing and annotation.</title>
        <authorList>
            <consortium name="The Broad Institute Genomics Platform"/>
            <consortium name="The Broad Institute Genome Sequencing Center for Infectious Disease"/>
            <person name="Wu L."/>
            <person name="Ma J."/>
        </authorList>
    </citation>
    <scope>NUCLEOTIDE SEQUENCE [LARGE SCALE GENOMIC DNA]</scope>
    <source>
        <strain evidence="2">NBRC 111368</strain>
    </source>
</reference>